<keyword evidence="10 14" id="KW-0342">GTP-binding</keyword>
<dbReference type="Pfam" id="PF04023">
    <property type="entry name" value="FeoA"/>
    <property type="match status" value="1"/>
</dbReference>
<dbReference type="Proteomes" id="UP000184050">
    <property type="component" value="Unassembled WGS sequence"/>
</dbReference>
<dbReference type="InterPro" id="IPR027417">
    <property type="entry name" value="P-loop_NTPase"/>
</dbReference>
<evidence type="ECO:0000313" key="19">
    <source>
        <dbReference type="Proteomes" id="UP000184050"/>
    </source>
</evidence>
<dbReference type="STRING" id="1168035.SAMN05444280_11819"/>
<dbReference type="GO" id="GO:0005886">
    <property type="term" value="C:plasma membrane"/>
    <property type="evidence" value="ECO:0007669"/>
    <property type="project" value="UniProtKB-SubCell"/>
</dbReference>
<feature type="transmembrane region" description="Helical" evidence="16">
    <location>
        <begin position="765"/>
        <end position="785"/>
    </location>
</feature>
<dbReference type="Pfam" id="PF02421">
    <property type="entry name" value="FeoB_N"/>
    <property type="match status" value="1"/>
</dbReference>
<evidence type="ECO:0000256" key="2">
    <source>
        <dbReference type="ARBA" id="ARBA00022448"/>
    </source>
</evidence>
<evidence type="ECO:0000256" key="9">
    <source>
        <dbReference type="ARBA" id="ARBA00023065"/>
    </source>
</evidence>
<dbReference type="InterPro" id="IPR011640">
    <property type="entry name" value="Fe2_transport_prot_B_C"/>
</dbReference>
<dbReference type="Pfam" id="PF17910">
    <property type="entry name" value="FeoB_Cyto"/>
    <property type="match status" value="1"/>
</dbReference>
<comment type="function">
    <text evidence="16">Probable transporter of a GTP-driven Fe(2+) uptake system.</text>
</comment>
<feature type="binding site" evidence="15">
    <location>
        <position position="97"/>
    </location>
    <ligand>
        <name>Mg(2+)</name>
        <dbReference type="ChEBI" id="CHEBI:18420"/>
        <label>2</label>
    </ligand>
</feature>
<evidence type="ECO:0000256" key="7">
    <source>
        <dbReference type="ARBA" id="ARBA00022989"/>
    </source>
</evidence>
<dbReference type="InterPro" id="IPR003373">
    <property type="entry name" value="Fe2_transport_prot-B"/>
</dbReference>
<feature type="binding site" evidence="15">
    <location>
        <position position="96"/>
    </location>
    <ligand>
        <name>Mg(2+)</name>
        <dbReference type="ChEBI" id="CHEBI:18420"/>
        <label>2</label>
    </ligand>
</feature>
<feature type="transmembrane region" description="Helical" evidence="16">
    <location>
        <begin position="364"/>
        <end position="382"/>
    </location>
</feature>
<name>A0A1M6IWT2_9BACT</name>
<feature type="transmembrane region" description="Helical" evidence="16">
    <location>
        <begin position="415"/>
        <end position="444"/>
    </location>
</feature>
<keyword evidence="7 16" id="KW-1133">Transmembrane helix</keyword>
<keyword evidence="3" id="KW-1003">Cell membrane</keyword>
<sequence>MGFVKGKEVKVIKNAPFKGPFEFKILDYNVSLRKSEAELIEVVPVSEFDASQNGTYKGVIDRKIKLINQSERTRTINIALVGNPNCGKTTLFNSISGAKEKVGNYTGVTVDIKKTTFNVKGYTFNFYDLPGTYSLTAYSKEEIFVREFIYEQTPDLVINVIDSTKLERNLFLTTQLIDMDLRIVAALNMYDDLERKKMKFDYKGLSRLMGIPFIPTISSKGIGHDELFDKVIEVFEGRDTISRHVHINYGSDLEDSIQCIRQKIKEVKPVTDKISSRFLAIKLLERDKHVTELLSDYSNFAEIKNITETEISKIEGLRNEDSETVITDAKYGFIAGALKETFKNPFRKQKTGSERIDSVLTHKYWGLPIFGAILFIMFYTTFNLGAFPMNWIDAGVMELGNFISGIMPDGILKDLLVDGVIAGAGSVLVFLPNILILFFFISLLEESGYMARAAFLMDNIMHRFGLHGRSFIPLVMGFGCNVPAILATRTLRNRGDRLLTMLIIPFMSCSARLPVYILIISAFFDKFQSLILIGIYAAGIFFAFFTSQILNKTVFKNKETPFVMELPSYRMPTVRNIIYHMWDKTRHYLKKIGTIILIGVVIIWSLGYFPRETEKNQQVKHEIEIVKANTQLDEELKQENIASLEQQLKAEQLYGSYLGQLGHVIEPVMRPLGFDWKMSISLLAGLPAKEIVVSTMGVLYQSGDADSSVNLQQKLRDEVHTTGKNKGQKVFTLPAALAFLIFILIYFPCVGVVATIKNEAGSWKWAAFVVLYTTSLAWITAFAVYNVGNLLS</sequence>
<evidence type="ECO:0000256" key="11">
    <source>
        <dbReference type="ARBA" id="ARBA00023136"/>
    </source>
</evidence>
<evidence type="ECO:0000256" key="3">
    <source>
        <dbReference type="ARBA" id="ARBA00022475"/>
    </source>
</evidence>
<keyword evidence="5 16" id="KW-0812">Transmembrane</keyword>
<dbReference type="Gene3D" id="2.30.30.90">
    <property type="match status" value="1"/>
</dbReference>
<feature type="binding site" evidence="14">
    <location>
        <begin position="128"/>
        <end position="131"/>
    </location>
    <ligand>
        <name>GTP</name>
        <dbReference type="ChEBI" id="CHEBI:37565"/>
        <label>1</label>
    </ligand>
</feature>
<evidence type="ECO:0000256" key="6">
    <source>
        <dbReference type="ARBA" id="ARBA00022741"/>
    </source>
</evidence>
<dbReference type="AlphaFoldDB" id="A0A1M6IWT2"/>
<dbReference type="InterPro" id="IPR007167">
    <property type="entry name" value="Fe-transptr_FeoA-like"/>
</dbReference>
<evidence type="ECO:0000256" key="1">
    <source>
        <dbReference type="ARBA" id="ARBA00004651"/>
    </source>
</evidence>
<dbReference type="EMBL" id="FQZE01000018">
    <property type="protein sequence ID" value="SHJ38893.1"/>
    <property type="molecule type" value="Genomic_DNA"/>
</dbReference>
<gene>
    <name evidence="18" type="ORF">SAMN05444280_11819</name>
</gene>
<dbReference type="GO" id="GO:0005525">
    <property type="term" value="F:GTP binding"/>
    <property type="evidence" value="ECO:0007669"/>
    <property type="project" value="UniProtKB-KW"/>
</dbReference>
<evidence type="ECO:0000256" key="4">
    <source>
        <dbReference type="ARBA" id="ARBA00022496"/>
    </source>
</evidence>
<dbReference type="InterPro" id="IPR011642">
    <property type="entry name" value="Gate_dom"/>
</dbReference>
<keyword evidence="2 16" id="KW-0813">Transport</keyword>
<evidence type="ECO:0000313" key="18">
    <source>
        <dbReference type="EMBL" id="SHJ38893.1"/>
    </source>
</evidence>
<keyword evidence="11 16" id="KW-0472">Membrane</keyword>
<dbReference type="FunFam" id="1.10.287.1770:FF:000003">
    <property type="entry name" value="Ferrous iron transport protein B"/>
    <property type="match status" value="1"/>
</dbReference>
<keyword evidence="15" id="KW-0479">Metal-binding</keyword>
<dbReference type="SUPFAM" id="SSF52540">
    <property type="entry name" value="P-loop containing nucleoside triphosphate hydrolases"/>
    <property type="match status" value="1"/>
</dbReference>
<feature type="domain" description="FeoB-type G" evidence="17">
    <location>
        <begin position="75"/>
        <end position="237"/>
    </location>
</feature>
<dbReference type="Gene3D" id="1.10.287.1770">
    <property type="match status" value="1"/>
</dbReference>
<evidence type="ECO:0000259" key="17">
    <source>
        <dbReference type="PROSITE" id="PS51711"/>
    </source>
</evidence>
<proteinExistence type="inferred from homology"/>
<feature type="transmembrane region" description="Helical" evidence="16">
    <location>
        <begin position="588"/>
        <end position="609"/>
    </location>
</feature>
<keyword evidence="4 16" id="KW-0410">Iron transport</keyword>
<protein>
    <recommendedName>
        <fullName evidence="12 13">Ferrous iron transport protein B</fullName>
    </recommendedName>
</protein>
<dbReference type="PANTHER" id="PTHR43185:SF1">
    <property type="entry name" value="FE(2+) TRANSPORTER FEOB"/>
    <property type="match status" value="1"/>
</dbReference>
<dbReference type="PROSITE" id="PS51711">
    <property type="entry name" value="G_FEOB"/>
    <property type="match status" value="1"/>
</dbReference>
<feature type="transmembrane region" description="Helical" evidence="16">
    <location>
        <begin position="464"/>
        <end position="486"/>
    </location>
</feature>
<feature type="transmembrane region" description="Helical" evidence="16">
    <location>
        <begin position="530"/>
        <end position="550"/>
    </location>
</feature>
<reference evidence="18 19" key="1">
    <citation type="submission" date="2016-11" db="EMBL/GenBank/DDBJ databases">
        <authorList>
            <person name="Jaros S."/>
            <person name="Januszkiewicz K."/>
            <person name="Wedrychowicz H."/>
        </authorList>
    </citation>
    <scope>NUCLEOTIDE SEQUENCE [LARGE SCALE GENOMIC DNA]</scope>
    <source>
        <strain evidence="18 19">DSM 27063</strain>
    </source>
</reference>
<dbReference type="PANTHER" id="PTHR43185">
    <property type="entry name" value="FERROUS IRON TRANSPORT PROTEIN B"/>
    <property type="match status" value="1"/>
</dbReference>
<evidence type="ECO:0000256" key="8">
    <source>
        <dbReference type="ARBA" id="ARBA00023004"/>
    </source>
</evidence>
<dbReference type="GO" id="GO:0046914">
    <property type="term" value="F:transition metal ion binding"/>
    <property type="evidence" value="ECO:0007669"/>
    <property type="project" value="InterPro"/>
</dbReference>
<dbReference type="NCBIfam" id="TIGR00437">
    <property type="entry name" value="feoB"/>
    <property type="match status" value="1"/>
</dbReference>
<dbReference type="Pfam" id="PF07664">
    <property type="entry name" value="FeoB_C"/>
    <property type="match status" value="1"/>
</dbReference>
<dbReference type="GO" id="GO:0015093">
    <property type="term" value="F:ferrous iron transmembrane transporter activity"/>
    <property type="evidence" value="ECO:0007669"/>
    <property type="project" value="UniProtKB-UniRule"/>
</dbReference>
<evidence type="ECO:0000256" key="10">
    <source>
        <dbReference type="ARBA" id="ARBA00023134"/>
    </source>
</evidence>
<evidence type="ECO:0000256" key="12">
    <source>
        <dbReference type="ARBA" id="ARBA00031200"/>
    </source>
</evidence>
<dbReference type="NCBIfam" id="TIGR00231">
    <property type="entry name" value="small_GTP"/>
    <property type="match status" value="1"/>
</dbReference>
<keyword evidence="6 14" id="KW-0547">Nucleotide-binding</keyword>
<evidence type="ECO:0000256" key="5">
    <source>
        <dbReference type="ARBA" id="ARBA00022692"/>
    </source>
</evidence>
<evidence type="ECO:0000256" key="14">
    <source>
        <dbReference type="PIRSR" id="PIRSR603373-1"/>
    </source>
</evidence>
<dbReference type="InterPro" id="IPR005225">
    <property type="entry name" value="Small_GTP-bd"/>
</dbReference>
<evidence type="ECO:0000256" key="13">
    <source>
        <dbReference type="NCBIfam" id="TIGR00437"/>
    </source>
</evidence>
<keyword evidence="15" id="KW-0460">Magnesium</keyword>
<comment type="subcellular location">
    <subcellularLocation>
        <location evidence="16">Cell inner membrane</location>
        <topology evidence="16">Multi-pass membrane protein</topology>
    </subcellularLocation>
    <subcellularLocation>
        <location evidence="1">Cell membrane</location>
        <topology evidence="1">Multi-pass membrane protein</topology>
    </subcellularLocation>
</comment>
<evidence type="ECO:0000256" key="16">
    <source>
        <dbReference type="RuleBase" id="RU362098"/>
    </source>
</evidence>
<dbReference type="InterPro" id="IPR030389">
    <property type="entry name" value="G_FEOB_dom"/>
</dbReference>
<feature type="binding site" evidence="14">
    <location>
        <begin position="82"/>
        <end position="89"/>
    </location>
    <ligand>
        <name>GTP</name>
        <dbReference type="ChEBI" id="CHEBI:37565"/>
        <label>1</label>
    </ligand>
</feature>
<keyword evidence="8 16" id="KW-0408">Iron</keyword>
<keyword evidence="19" id="KW-1185">Reference proteome</keyword>
<dbReference type="InterPro" id="IPR038157">
    <property type="entry name" value="FeoA_core_dom"/>
</dbReference>
<feature type="binding site" evidence="14">
    <location>
        <begin position="188"/>
        <end position="191"/>
    </location>
    <ligand>
        <name>GTP</name>
        <dbReference type="ChEBI" id="CHEBI:37565"/>
        <label>1</label>
    </ligand>
</feature>
<organism evidence="18 19">
    <name type="scientific">Tangfeifania diversioriginum</name>
    <dbReference type="NCBI Taxonomy" id="1168035"/>
    <lineage>
        <taxon>Bacteria</taxon>
        <taxon>Pseudomonadati</taxon>
        <taxon>Bacteroidota</taxon>
        <taxon>Bacteroidia</taxon>
        <taxon>Marinilabiliales</taxon>
        <taxon>Prolixibacteraceae</taxon>
        <taxon>Tangfeifania</taxon>
    </lineage>
</organism>
<dbReference type="InterPro" id="IPR041069">
    <property type="entry name" value="FeoB_Cyto"/>
</dbReference>
<feature type="binding site" evidence="15">
    <location>
        <position position="93"/>
    </location>
    <ligand>
        <name>Mg(2+)</name>
        <dbReference type="ChEBI" id="CHEBI:18420"/>
        <label>2</label>
    </ligand>
</feature>
<evidence type="ECO:0000256" key="15">
    <source>
        <dbReference type="PIRSR" id="PIRSR603373-2"/>
    </source>
</evidence>
<dbReference type="Gene3D" id="3.40.50.300">
    <property type="entry name" value="P-loop containing nucleotide triphosphate hydrolases"/>
    <property type="match status" value="1"/>
</dbReference>
<dbReference type="Pfam" id="PF07670">
    <property type="entry name" value="Gate"/>
    <property type="match status" value="2"/>
</dbReference>
<feature type="transmembrane region" description="Helical" evidence="16">
    <location>
        <begin position="498"/>
        <end position="524"/>
    </location>
</feature>
<feature type="binding site" evidence="15">
    <location>
        <position position="94"/>
    </location>
    <ligand>
        <name>Mg(2+)</name>
        <dbReference type="ChEBI" id="CHEBI:18420"/>
        <label>2</label>
    </ligand>
</feature>
<dbReference type="CDD" id="cd01879">
    <property type="entry name" value="FeoB"/>
    <property type="match status" value="1"/>
</dbReference>
<accession>A0A1M6IWT2</accession>
<dbReference type="SUPFAM" id="SSF50037">
    <property type="entry name" value="C-terminal domain of transcriptional repressors"/>
    <property type="match status" value="1"/>
</dbReference>
<feature type="transmembrane region" description="Helical" evidence="16">
    <location>
        <begin position="731"/>
        <end position="753"/>
    </location>
</feature>
<dbReference type="InterPro" id="IPR008988">
    <property type="entry name" value="Transcriptional_repressor_C"/>
</dbReference>
<comment type="similarity">
    <text evidence="16">Belongs to the TRAFAC class TrmE-Era-EngA-EngB-Septin-like GTPase superfamily. FeoB GTPase (TC 9.A.8) family.</text>
</comment>
<dbReference type="InterPro" id="IPR050860">
    <property type="entry name" value="FeoB_GTPase"/>
</dbReference>
<feature type="binding site" evidence="14">
    <location>
        <begin position="107"/>
        <end position="111"/>
    </location>
    <ligand>
        <name>GTP</name>
        <dbReference type="ChEBI" id="CHEBI:37565"/>
        <label>1</label>
    </ligand>
</feature>
<keyword evidence="9" id="KW-0406">Ion transport</keyword>